<evidence type="ECO:0000259" key="2">
    <source>
        <dbReference type="Pfam" id="PF24295"/>
    </source>
</evidence>
<dbReference type="OrthoDB" id="6565577at2"/>
<organism evidence="3 4">
    <name type="scientific">Citrobacter amalonaticus</name>
    <dbReference type="NCBI Taxonomy" id="35703"/>
    <lineage>
        <taxon>Bacteria</taxon>
        <taxon>Pseudomonadati</taxon>
        <taxon>Pseudomonadota</taxon>
        <taxon>Gammaproteobacteria</taxon>
        <taxon>Enterobacterales</taxon>
        <taxon>Enterobacteriaceae</taxon>
        <taxon>Citrobacter</taxon>
    </lineage>
</organism>
<dbReference type="InterPro" id="IPR054657">
    <property type="entry name" value="T6SS_periplasmic_put"/>
</dbReference>
<sequence>MVRRNYFIKINSLLLSFFSLSILTGCPGPGDRMRFEETAQASRKGNNVCVNISNAQNYQPVDMGINLRGTLSKEKDFDFSPGLKVIDGELCIPPSYYHFENGNKYIVEFVLHSILDNKEARSFVVGVGVNNNQVYNFPLTEREFARPYGVIRVSE</sequence>
<name>A0A2S4S3P0_CITAM</name>
<dbReference type="NCBIfam" id="NF045617">
    <property type="entry name" value="mostly_LP"/>
    <property type="match status" value="1"/>
</dbReference>
<gene>
    <name evidence="3" type="ORF">C3430_05230</name>
</gene>
<feature type="signal peptide" evidence="1">
    <location>
        <begin position="1"/>
        <end position="24"/>
    </location>
</feature>
<accession>A0A2S4S3P0</accession>
<evidence type="ECO:0000313" key="4">
    <source>
        <dbReference type="Proteomes" id="UP000237003"/>
    </source>
</evidence>
<dbReference type="InterPro" id="IPR055903">
    <property type="entry name" value="DUF7480"/>
</dbReference>
<evidence type="ECO:0000256" key="1">
    <source>
        <dbReference type="SAM" id="SignalP"/>
    </source>
</evidence>
<dbReference type="Proteomes" id="UP000237003">
    <property type="component" value="Unassembled WGS sequence"/>
</dbReference>
<keyword evidence="1" id="KW-0732">Signal</keyword>
<comment type="caution">
    <text evidence="3">The sequence shown here is derived from an EMBL/GenBank/DDBJ whole genome shotgun (WGS) entry which is preliminary data.</text>
</comment>
<proteinExistence type="predicted"/>
<dbReference type="AlphaFoldDB" id="A0A2S4S3P0"/>
<evidence type="ECO:0000313" key="3">
    <source>
        <dbReference type="EMBL" id="POU68466.1"/>
    </source>
</evidence>
<dbReference type="RefSeq" id="WP_103775376.1">
    <property type="nucleotide sequence ID" value="NZ_PQLX01000001.1"/>
</dbReference>
<protein>
    <recommendedName>
        <fullName evidence="2">DUF7480 domain-containing protein</fullName>
    </recommendedName>
</protein>
<dbReference type="EMBL" id="PQLX01000001">
    <property type="protein sequence ID" value="POU68466.1"/>
    <property type="molecule type" value="Genomic_DNA"/>
</dbReference>
<dbReference type="Pfam" id="PF24295">
    <property type="entry name" value="DUF7480"/>
    <property type="match status" value="1"/>
</dbReference>
<reference evidence="3 4" key="1">
    <citation type="submission" date="2018-01" db="EMBL/GenBank/DDBJ databases">
        <title>Complete genome sequences of 14 Citrobacter spp. isolated from plant in Canada.</title>
        <authorList>
            <person name="Bhandare S.G."/>
            <person name="Colavecchio A."/>
            <person name="Jeukens J."/>
            <person name="Emond-Rheault J.-G."/>
            <person name="Freschi L."/>
            <person name="Hamel J."/>
            <person name="Kukavica-Ibrulj I."/>
            <person name="Levesque R."/>
            <person name="Goodridge L."/>
        </authorList>
    </citation>
    <scope>NUCLEOTIDE SEQUENCE [LARGE SCALE GENOMIC DNA]</scope>
    <source>
        <strain evidence="3 4">S1285</strain>
    </source>
</reference>
<dbReference type="PROSITE" id="PS51257">
    <property type="entry name" value="PROKAR_LIPOPROTEIN"/>
    <property type="match status" value="1"/>
</dbReference>
<feature type="domain" description="DUF7480" evidence="2">
    <location>
        <begin position="37"/>
        <end position="132"/>
    </location>
</feature>
<feature type="chain" id="PRO_5015602433" description="DUF7480 domain-containing protein" evidence="1">
    <location>
        <begin position="25"/>
        <end position="155"/>
    </location>
</feature>